<dbReference type="AlphaFoldDB" id="A0A5J4V931"/>
<dbReference type="GO" id="GO:0016020">
    <property type="term" value="C:membrane"/>
    <property type="evidence" value="ECO:0007669"/>
    <property type="project" value="UniProtKB-SubCell"/>
</dbReference>
<dbReference type="EMBL" id="SNRW01008814">
    <property type="protein sequence ID" value="KAA6378944.1"/>
    <property type="molecule type" value="Genomic_DNA"/>
</dbReference>
<evidence type="ECO:0000256" key="5">
    <source>
        <dbReference type="ARBA" id="ARBA00022840"/>
    </source>
</evidence>
<dbReference type="GO" id="GO:0005524">
    <property type="term" value="F:ATP binding"/>
    <property type="evidence" value="ECO:0007669"/>
    <property type="project" value="UniProtKB-KW"/>
</dbReference>
<dbReference type="PANTHER" id="PTHR45630">
    <property type="entry name" value="CATION-TRANSPORTING ATPASE-RELATED"/>
    <property type="match status" value="1"/>
</dbReference>
<accession>A0A5J4V931</accession>
<keyword evidence="2" id="KW-0597">Phosphoprotein</keyword>
<evidence type="ECO:0000256" key="6">
    <source>
        <dbReference type="ARBA" id="ARBA00022842"/>
    </source>
</evidence>
<keyword evidence="5" id="KW-0067">ATP-binding</keyword>
<dbReference type="Proteomes" id="UP000324800">
    <property type="component" value="Unassembled WGS sequence"/>
</dbReference>
<keyword evidence="6" id="KW-0460">Magnesium</keyword>
<evidence type="ECO:0000256" key="3">
    <source>
        <dbReference type="ARBA" id="ARBA00022723"/>
    </source>
</evidence>
<organism evidence="8 9">
    <name type="scientific">Streblomastix strix</name>
    <dbReference type="NCBI Taxonomy" id="222440"/>
    <lineage>
        <taxon>Eukaryota</taxon>
        <taxon>Metamonada</taxon>
        <taxon>Preaxostyla</taxon>
        <taxon>Oxymonadida</taxon>
        <taxon>Streblomastigidae</taxon>
        <taxon>Streblomastix</taxon>
    </lineage>
</organism>
<evidence type="ECO:0000256" key="4">
    <source>
        <dbReference type="ARBA" id="ARBA00022741"/>
    </source>
</evidence>
<dbReference type="GO" id="GO:0140358">
    <property type="term" value="F:P-type transmembrane transporter activity"/>
    <property type="evidence" value="ECO:0007669"/>
    <property type="project" value="InterPro"/>
</dbReference>
<evidence type="ECO:0000256" key="7">
    <source>
        <dbReference type="ARBA" id="ARBA00022967"/>
    </source>
</evidence>
<comment type="caution">
    <text evidence="8">The sequence shown here is derived from an EMBL/GenBank/DDBJ whole genome shotgun (WGS) entry which is preliminary data.</text>
</comment>
<evidence type="ECO:0000256" key="2">
    <source>
        <dbReference type="ARBA" id="ARBA00022553"/>
    </source>
</evidence>
<keyword evidence="3" id="KW-0479">Metal-binding</keyword>
<keyword evidence="7" id="KW-1278">Translocase</keyword>
<dbReference type="InterPro" id="IPR006544">
    <property type="entry name" value="P-type_TPase_V"/>
</dbReference>
<name>A0A5J4V931_9EUKA</name>
<dbReference type="PANTHER" id="PTHR45630:SF8">
    <property type="entry name" value="CATION-TRANSPORTING ATPASE"/>
    <property type="match status" value="1"/>
</dbReference>
<gene>
    <name evidence="8" type="ORF">EZS28_025530</name>
</gene>
<comment type="subcellular location">
    <subcellularLocation>
        <location evidence="1">Membrane</location>
        <topology evidence="1">Multi-pass membrane protein</topology>
    </subcellularLocation>
</comment>
<proteinExistence type="predicted"/>
<keyword evidence="4" id="KW-0547">Nucleotide-binding</keyword>
<dbReference type="OrthoDB" id="48943at2759"/>
<dbReference type="GO" id="GO:0019829">
    <property type="term" value="F:ATPase-coupled monoatomic cation transmembrane transporter activity"/>
    <property type="evidence" value="ECO:0007669"/>
    <property type="project" value="TreeGrafter"/>
</dbReference>
<sequence length="132" mass="15179">MKELGYDQPSSPEEIAEEEEQLVEAGLQKIDEDTNVFQPTVIHTGRQIILRACDLITIAVPPTLPTIMSSQIQFDLTRQKDWKIVYIAQDRINVVFKVKVVCFDQTVTFNEEDLEITSMKKVQDVKKRVNLN</sequence>
<dbReference type="GO" id="GO:0046872">
    <property type="term" value="F:metal ion binding"/>
    <property type="evidence" value="ECO:0007669"/>
    <property type="project" value="UniProtKB-KW"/>
</dbReference>
<evidence type="ECO:0000256" key="1">
    <source>
        <dbReference type="ARBA" id="ARBA00004141"/>
    </source>
</evidence>
<evidence type="ECO:0000313" key="9">
    <source>
        <dbReference type="Proteomes" id="UP000324800"/>
    </source>
</evidence>
<evidence type="ECO:0000313" key="8">
    <source>
        <dbReference type="EMBL" id="KAA6378944.1"/>
    </source>
</evidence>
<reference evidence="8 9" key="1">
    <citation type="submission" date="2019-03" db="EMBL/GenBank/DDBJ databases">
        <title>Single cell metagenomics reveals metabolic interactions within the superorganism composed of flagellate Streblomastix strix and complex community of Bacteroidetes bacteria on its surface.</title>
        <authorList>
            <person name="Treitli S.C."/>
            <person name="Kolisko M."/>
            <person name="Husnik F."/>
            <person name="Keeling P."/>
            <person name="Hampl V."/>
        </authorList>
    </citation>
    <scope>NUCLEOTIDE SEQUENCE [LARGE SCALE GENOMIC DNA]</scope>
    <source>
        <strain evidence="8">ST1C</strain>
    </source>
</reference>
<protein>
    <submittedName>
        <fullName evidence="8">Uncharacterized protein</fullName>
    </submittedName>
</protein>